<dbReference type="WBParaSite" id="EN70_6365">
    <property type="protein sequence ID" value="EN70_6365"/>
    <property type="gene ID" value="EN70_6365"/>
</dbReference>
<sequence length="104" mass="11302">MMKSSLIAFLLMSMTFAQDLREWQSHLAGLKGLEVLSPFLGSIPQNKPASVSNLEILNFLNNGLVATNPGLDLLNHGLGFGMAALRGLGIIMENNRQNHDVAQQ</sequence>
<feature type="signal peptide" evidence="1">
    <location>
        <begin position="1"/>
        <end position="17"/>
    </location>
</feature>
<organism evidence="2 3">
    <name type="scientific">Loa loa</name>
    <name type="common">Eye worm</name>
    <name type="synonym">Filaria loa</name>
    <dbReference type="NCBI Taxonomy" id="7209"/>
    <lineage>
        <taxon>Eukaryota</taxon>
        <taxon>Metazoa</taxon>
        <taxon>Ecdysozoa</taxon>
        <taxon>Nematoda</taxon>
        <taxon>Chromadorea</taxon>
        <taxon>Rhabditida</taxon>
        <taxon>Spirurina</taxon>
        <taxon>Spiruromorpha</taxon>
        <taxon>Filarioidea</taxon>
        <taxon>Onchocercidae</taxon>
        <taxon>Loa</taxon>
    </lineage>
</organism>
<protein>
    <submittedName>
        <fullName evidence="3 4">Secreted protein</fullName>
    </submittedName>
</protein>
<evidence type="ECO:0000313" key="3">
    <source>
        <dbReference type="WBParaSite" id="EN70_6363"/>
    </source>
</evidence>
<name>A0A1I7VU99_LOALO</name>
<proteinExistence type="predicted"/>
<feature type="chain" id="PRO_5010090655" evidence="1">
    <location>
        <begin position="18"/>
        <end position="104"/>
    </location>
</feature>
<keyword evidence="1" id="KW-0732">Signal</keyword>
<keyword evidence="2" id="KW-1185">Reference proteome</keyword>
<evidence type="ECO:0000256" key="1">
    <source>
        <dbReference type="SAM" id="SignalP"/>
    </source>
</evidence>
<dbReference type="WBParaSite" id="EN70_6363">
    <property type="protein sequence ID" value="EN70_6363"/>
    <property type="gene ID" value="EN70_6363"/>
</dbReference>
<reference evidence="3 4" key="2">
    <citation type="submission" date="2016-11" db="UniProtKB">
        <authorList>
            <consortium name="WormBaseParasite"/>
        </authorList>
    </citation>
    <scope>IDENTIFICATION</scope>
</reference>
<evidence type="ECO:0000313" key="4">
    <source>
        <dbReference type="WBParaSite" id="EN70_6365"/>
    </source>
</evidence>
<dbReference type="AlphaFoldDB" id="A0A1I7VU99"/>
<dbReference type="Proteomes" id="UP000095285">
    <property type="component" value="Unassembled WGS sequence"/>
</dbReference>
<reference evidence="2" key="1">
    <citation type="submission" date="2012-04" db="EMBL/GenBank/DDBJ databases">
        <title>The Genome Sequence of Loa loa.</title>
        <authorList>
            <consortium name="The Broad Institute Genome Sequencing Platform"/>
            <consortium name="Broad Institute Genome Sequencing Center for Infectious Disease"/>
            <person name="Nutman T.B."/>
            <person name="Fink D.L."/>
            <person name="Russ C."/>
            <person name="Young S."/>
            <person name="Zeng Q."/>
            <person name="Gargeya S."/>
            <person name="Alvarado L."/>
            <person name="Berlin A."/>
            <person name="Chapman S.B."/>
            <person name="Chen Z."/>
            <person name="Freedman E."/>
            <person name="Gellesch M."/>
            <person name="Goldberg J."/>
            <person name="Griggs A."/>
            <person name="Gujja S."/>
            <person name="Heilman E.R."/>
            <person name="Heiman D."/>
            <person name="Howarth C."/>
            <person name="Mehta T."/>
            <person name="Neiman D."/>
            <person name="Pearson M."/>
            <person name="Roberts A."/>
            <person name="Saif S."/>
            <person name="Shea T."/>
            <person name="Shenoy N."/>
            <person name="Sisk P."/>
            <person name="Stolte C."/>
            <person name="Sykes S."/>
            <person name="White J."/>
            <person name="Yandava C."/>
            <person name="Haas B."/>
            <person name="Henn M.R."/>
            <person name="Nusbaum C."/>
            <person name="Birren B."/>
        </authorList>
    </citation>
    <scope>NUCLEOTIDE SEQUENCE [LARGE SCALE GENOMIC DNA]</scope>
</reference>
<evidence type="ECO:0000313" key="2">
    <source>
        <dbReference type="Proteomes" id="UP000095285"/>
    </source>
</evidence>
<accession>A0A1I7VU99</accession>